<evidence type="ECO:0000256" key="1">
    <source>
        <dbReference type="ARBA" id="ARBA00004651"/>
    </source>
</evidence>
<evidence type="ECO:0000256" key="2">
    <source>
        <dbReference type="ARBA" id="ARBA00022475"/>
    </source>
</evidence>
<dbReference type="PANTHER" id="PTHR37821">
    <property type="entry name" value="AMINO ACID TRANSPORTER YUIF-RELATED"/>
    <property type="match status" value="1"/>
</dbReference>
<evidence type="ECO:0000256" key="4">
    <source>
        <dbReference type="ARBA" id="ARBA00022989"/>
    </source>
</evidence>
<dbReference type="OrthoDB" id="9772446at2"/>
<reference evidence="7" key="1">
    <citation type="submission" date="2017-06" db="EMBL/GenBank/DDBJ databases">
        <title>Whole genome sequence of Laribacter hongkongensis LHGZ1.</title>
        <authorList>
            <person name="Chen D."/>
            <person name="Wu H."/>
            <person name="Chen J."/>
        </authorList>
    </citation>
    <scope>NUCLEOTIDE SEQUENCE [LARGE SCALE GENOMIC DNA]</scope>
    <source>
        <strain evidence="7">LHGZ1</strain>
    </source>
</reference>
<evidence type="ECO:0000313" key="7">
    <source>
        <dbReference type="Proteomes" id="UP000197424"/>
    </source>
</evidence>
<dbReference type="GO" id="GO:0005886">
    <property type="term" value="C:plasma membrane"/>
    <property type="evidence" value="ECO:0007669"/>
    <property type="project" value="UniProtKB-SubCell"/>
</dbReference>
<dbReference type="PANTHER" id="PTHR37821:SF1">
    <property type="entry name" value="AMINO ACID TRANSPORTER YUIF-RELATED"/>
    <property type="match status" value="1"/>
</dbReference>
<dbReference type="EMBL" id="CP022115">
    <property type="protein sequence ID" value="ASJ23468.1"/>
    <property type="molecule type" value="Genomic_DNA"/>
</dbReference>
<comment type="subcellular location">
    <subcellularLocation>
        <location evidence="1">Cell membrane</location>
        <topology evidence="1">Multi-pass membrane protein</topology>
    </subcellularLocation>
</comment>
<keyword evidence="2" id="KW-1003">Cell membrane</keyword>
<dbReference type="InterPro" id="IPR052576">
    <property type="entry name" value="AA_Transporter-Related"/>
</dbReference>
<dbReference type="OMA" id="YDTCVPT"/>
<dbReference type="InterPro" id="IPR032813">
    <property type="entry name" value="Na_H_antiport_N"/>
</dbReference>
<evidence type="ECO:0000256" key="5">
    <source>
        <dbReference type="ARBA" id="ARBA00023136"/>
    </source>
</evidence>
<keyword evidence="4" id="KW-1133">Transmembrane helix</keyword>
<accession>A0A248LF98</accession>
<gene>
    <name evidence="6" type="ORF">LHGZ1_0637</name>
</gene>
<proteinExistence type="predicted"/>
<sequence length="436" mass="44865">MNAVLLAVVLMLGLSLARVNVVISLIVASVAGGLAGGLDMAATLKAFNAGIGGGAGVALSYALLGAFALALAQSGLPHALADRLLAMVQRGQGTLLKWAVLGALVLMAISSQNILPIHIAFIPLVVPPLLFVLAKLRLDRRAVACVLTFGLITPYMTMPIGFGEIYLNQILMSNVAKAGLDTSGIHASHAMLIPALGMIAGLLIALFVSYRKPRDYDLAQISDVERESVAYSSRSIWVSVIAVAIAFAVQLSVDSMLIGALAGFLVFVLGGVVKWREADSIFSDGMKMMATIGLVMIAAAGFAEVLKATGEIGALVQASADAIGHSKPLAALLMLLVGLLVTMGIGSSFSTIPILAAIYVPLAIEMGFGPLAIVSLVGTAGALGDAGSPASDSTLGPTAGLNVDGQHNHIWDTVVPTFLHYNLPLLVAGWIAAMVL</sequence>
<organism evidence="6 7">
    <name type="scientific">Laribacter hongkongensis</name>
    <dbReference type="NCBI Taxonomy" id="168471"/>
    <lineage>
        <taxon>Bacteria</taxon>
        <taxon>Pseudomonadati</taxon>
        <taxon>Pseudomonadota</taxon>
        <taxon>Betaproteobacteria</taxon>
        <taxon>Neisseriales</taxon>
        <taxon>Aquaspirillaceae</taxon>
        <taxon>Laribacter</taxon>
    </lineage>
</organism>
<dbReference type="Proteomes" id="UP000197424">
    <property type="component" value="Chromosome"/>
</dbReference>
<dbReference type="Pfam" id="PF13726">
    <property type="entry name" value="Na_H_antiport_2"/>
    <property type="match status" value="1"/>
</dbReference>
<dbReference type="AlphaFoldDB" id="A0A248LF98"/>
<protein>
    <submittedName>
        <fullName evidence="6">Putative transporter</fullName>
    </submittedName>
</protein>
<dbReference type="Pfam" id="PF03553">
    <property type="entry name" value="Na_H_antiporter"/>
    <property type="match status" value="1"/>
</dbReference>
<keyword evidence="5" id="KW-0472">Membrane</keyword>
<dbReference type="RefSeq" id="WP_012696131.1">
    <property type="nucleotide sequence ID" value="NZ_CP022115.1"/>
</dbReference>
<evidence type="ECO:0000256" key="3">
    <source>
        <dbReference type="ARBA" id="ARBA00022692"/>
    </source>
</evidence>
<name>A0A248LF98_9NEIS</name>
<evidence type="ECO:0000313" key="6">
    <source>
        <dbReference type="EMBL" id="ASJ23468.1"/>
    </source>
</evidence>
<keyword evidence="3" id="KW-0812">Transmembrane</keyword>
<dbReference type="InterPro" id="IPR018461">
    <property type="entry name" value="Na/H_Antiport_NhaC-like_C"/>
</dbReference>